<dbReference type="GeneID" id="25918457"/>
<proteinExistence type="predicted"/>
<dbReference type="RefSeq" id="XP_014143438.1">
    <property type="nucleotide sequence ID" value="XM_014287963.1"/>
</dbReference>
<organism evidence="1 2">
    <name type="scientific">Sphaeroforma arctica JP610</name>
    <dbReference type="NCBI Taxonomy" id="667725"/>
    <lineage>
        <taxon>Eukaryota</taxon>
        <taxon>Ichthyosporea</taxon>
        <taxon>Ichthyophonida</taxon>
        <taxon>Sphaeroforma</taxon>
    </lineage>
</organism>
<dbReference type="Proteomes" id="UP000054560">
    <property type="component" value="Unassembled WGS sequence"/>
</dbReference>
<reference evidence="1 2" key="1">
    <citation type="submission" date="2011-02" db="EMBL/GenBank/DDBJ databases">
        <title>The Genome Sequence of Sphaeroforma arctica JP610.</title>
        <authorList>
            <consortium name="The Broad Institute Genome Sequencing Platform"/>
            <person name="Russ C."/>
            <person name="Cuomo C."/>
            <person name="Young S.K."/>
            <person name="Zeng Q."/>
            <person name="Gargeya S."/>
            <person name="Alvarado L."/>
            <person name="Berlin A."/>
            <person name="Chapman S.B."/>
            <person name="Chen Z."/>
            <person name="Freedman E."/>
            <person name="Gellesch M."/>
            <person name="Goldberg J."/>
            <person name="Griggs A."/>
            <person name="Gujja S."/>
            <person name="Heilman E."/>
            <person name="Heiman D."/>
            <person name="Howarth C."/>
            <person name="Mehta T."/>
            <person name="Neiman D."/>
            <person name="Pearson M."/>
            <person name="Roberts A."/>
            <person name="Saif S."/>
            <person name="Shea T."/>
            <person name="Shenoy N."/>
            <person name="Sisk P."/>
            <person name="Stolte C."/>
            <person name="Sykes S."/>
            <person name="White J."/>
            <person name="Yandava C."/>
            <person name="Burger G."/>
            <person name="Gray M.W."/>
            <person name="Holland P.W.H."/>
            <person name="King N."/>
            <person name="Lang F.B.F."/>
            <person name="Roger A.J."/>
            <person name="Ruiz-Trillo I."/>
            <person name="Haas B."/>
            <person name="Nusbaum C."/>
            <person name="Birren B."/>
        </authorList>
    </citation>
    <scope>NUCLEOTIDE SEQUENCE [LARGE SCALE GENOMIC DNA]</scope>
    <source>
        <strain evidence="1 2">JP610</strain>
    </source>
</reference>
<sequence length="61" mass="7190">PNANAKPYNNIMDYTLYLRHMRIPKSTMTNQPPQYQNRINPTTQVHAQAERRNDAHHSLCQ</sequence>
<protein>
    <submittedName>
        <fullName evidence="1">Uncharacterized protein</fullName>
    </submittedName>
</protein>
<keyword evidence="2" id="KW-1185">Reference proteome</keyword>
<evidence type="ECO:0000313" key="1">
    <source>
        <dbReference type="EMBL" id="KNC69536.1"/>
    </source>
</evidence>
<name>A0A0L0EYN3_9EUKA</name>
<dbReference type="AlphaFoldDB" id="A0A0L0EYN3"/>
<dbReference type="EMBL" id="KQ254531">
    <property type="protein sequence ID" value="KNC69536.1"/>
    <property type="molecule type" value="Genomic_DNA"/>
</dbReference>
<accession>A0A0L0EYN3</accession>
<feature type="non-terminal residue" evidence="1">
    <location>
        <position position="1"/>
    </location>
</feature>
<evidence type="ECO:0000313" key="2">
    <source>
        <dbReference type="Proteomes" id="UP000054560"/>
    </source>
</evidence>
<gene>
    <name evidence="1" type="ORF">SARC_17953</name>
</gene>